<name>A0A4V3SIK4_9PEZI</name>
<dbReference type="InParanoid" id="A0A4V3SIK4"/>
<accession>A0A4V3SIK4</accession>
<dbReference type="AlphaFoldDB" id="A0A4V3SIK4"/>
<evidence type="ECO:0000313" key="2">
    <source>
        <dbReference type="EMBL" id="TGZ80475.1"/>
    </source>
</evidence>
<organism evidence="2 3">
    <name type="scientific">Ascodesmis nigricans</name>
    <dbReference type="NCBI Taxonomy" id="341454"/>
    <lineage>
        <taxon>Eukaryota</taxon>
        <taxon>Fungi</taxon>
        <taxon>Dikarya</taxon>
        <taxon>Ascomycota</taxon>
        <taxon>Pezizomycotina</taxon>
        <taxon>Pezizomycetes</taxon>
        <taxon>Pezizales</taxon>
        <taxon>Ascodesmidaceae</taxon>
        <taxon>Ascodesmis</taxon>
    </lineage>
</organism>
<sequence length="70" mass="8190">MQFLCVQWEPSDSVVPRLMNQRHRSKFLPRETPERVEEQALDDNEDGECEKEDSVVDHKTEAYGERKAGI</sequence>
<feature type="compositionally biased region" description="Basic and acidic residues" evidence="1">
    <location>
        <begin position="52"/>
        <end position="70"/>
    </location>
</feature>
<proteinExistence type="predicted"/>
<keyword evidence="3" id="KW-1185">Reference proteome</keyword>
<gene>
    <name evidence="2" type="ORF">EX30DRAFT_341411</name>
</gene>
<feature type="compositionally biased region" description="Basic and acidic residues" evidence="1">
    <location>
        <begin position="28"/>
        <end position="38"/>
    </location>
</feature>
<evidence type="ECO:0000313" key="3">
    <source>
        <dbReference type="Proteomes" id="UP000298138"/>
    </source>
</evidence>
<evidence type="ECO:0000256" key="1">
    <source>
        <dbReference type="SAM" id="MobiDB-lite"/>
    </source>
</evidence>
<protein>
    <submittedName>
        <fullName evidence="2">Uncharacterized protein</fullName>
    </submittedName>
</protein>
<dbReference type="EMBL" id="ML220124">
    <property type="protein sequence ID" value="TGZ80475.1"/>
    <property type="molecule type" value="Genomic_DNA"/>
</dbReference>
<feature type="compositionally biased region" description="Acidic residues" evidence="1">
    <location>
        <begin position="39"/>
        <end position="51"/>
    </location>
</feature>
<feature type="region of interest" description="Disordered" evidence="1">
    <location>
        <begin position="25"/>
        <end position="70"/>
    </location>
</feature>
<reference evidence="2 3" key="1">
    <citation type="submission" date="2019-04" db="EMBL/GenBank/DDBJ databases">
        <title>Comparative genomics and transcriptomics to analyze fruiting body development in filamentous ascomycetes.</title>
        <authorList>
            <consortium name="DOE Joint Genome Institute"/>
            <person name="Lutkenhaus R."/>
            <person name="Traeger S."/>
            <person name="Breuer J."/>
            <person name="Kuo A."/>
            <person name="Lipzen A."/>
            <person name="Pangilinan J."/>
            <person name="Dilworth D."/>
            <person name="Sandor L."/>
            <person name="Poggeler S."/>
            <person name="Barry K."/>
            <person name="Grigoriev I.V."/>
            <person name="Nowrousian M."/>
        </authorList>
    </citation>
    <scope>NUCLEOTIDE SEQUENCE [LARGE SCALE GENOMIC DNA]</scope>
    <source>
        <strain evidence="2 3">CBS 389.68</strain>
    </source>
</reference>
<dbReference type="Proteomes" id="UP000298138">
    <property type="component" value="Unassembled WGS sequence"/>
</dbReference>